<keyword evidence="4 7" id="KW-0812">Transmembrane</keyword>
<comment type="similarity">
    <text evidence="2">Belongs to the UPF0410 family.</text>
</comment>
<dbReference type="Pfam" id="PF04226">
    <property type="entry name" value="Transgly_assoc"/>
    <property type="match status" value="1"/>
</dbReference>
<evidence type="ECO:0000256" key="6">
    <source>
        <dbReference type="ARBA" id="ARBA00023136"/>
    </source>
</evidence>
<evidence type="ECO:0000256" key="2">
    <source>
        <dbReference type="ARBA" id="ARBA00011006"/>
    </source>
</evidence>
<feature type="transmembrane region" description="Helical" evidence="7">
    <location>
        <begin position="66"/>
        <end position="83"/>
    </location>
</feature>
<dbReference type="PANTHER" id="PTHR33884:SF3">
    <property type="entry name" value="UPF0410 PROTEIN YMGE"/>
    <property type="match status" value="1"/>
</dbReference>
<evidence type="ECO:0000256" key="7">
    <source>
        <dbReference type="SAM" id="Phobius"/>
    </source>
</evidence>
<dbReference type="RefSeq" id="WP_270165570.1">
    <property type="nucleotide sequence ID" value="NZ_CP089391.1"/>
</dbReference>
<organism evidence="8 9">
    <name type="scientific">Bradyrhizobium xenonodulans</name>
    <dbReference type="NCBI Taxonomy" id="2736875"/>
    <lineage>
        <taxon>Bacteria</taxon>
        <taxon>Pseudomonadati</taxon>
        <taxon>Pseudomonadota</taxon>
        <taxon>Alphaproteobacteria</taxon>
        <taxon>Hyphomicrobiales</taxon>
        <taxon>Nitrobacteraceae</taxon>
        <taxon>Bradyrhizobium</taxon>
    </lineage>
</organism>
<comment type="subcellular location">
    <subcellularLocation>
        <location evidence="1">Cell membrane</location>
        <topology evidence="1">Multi-pass membrane protein</topology>
    </subcellularLocation>
</comment>
<feature type="transmembrane region" description="Helical" evidence="7">
    <location>
        <begin position="6"/>
        <end position="23"/>
    </location>
</feature>
<proteinExistence type="inferred from homology"/>
<dbReference type="EMBL" id="CP089391">
    <property type="protein sequence ID" value="WBL79623.1"/>
    <property type="molecule type" value="Genomic_DNA"/>
</dbReference>
<dbReference type="Proteomes" id="UP001179614">
    <property type="component" value="Chromosome"/>
</dbReference>
<keyword evidence="6 7" id="KW-0472">Membrane</keyword>
<evidence type="ECO:0000313" key="9">
    <source>
        <dbReference type="Proteomes" id="UP001179614"/>
    </source>
</evidence>
<feature type="transmembrane region" description="Helical" evidence="7">
    <location>
        <begin position="30"/>
        <end position="51"/>
    </location>
</feature>
<keyword evidence="9" id="KW-1185">Reference proteome</keyword>
<evidence type="ECO:0000256" key="1">
    <source>
        <dbReference type="ARBA" id="ARBA00004651"/>
    </source>
</evidence>
<keyword evidence="5 7" id="KW-1133">Transmembrane helix</keyword>
<protein>
    <submittedName>
        <fullName evidence="8">GlsB/YeaQ/YmgE family stress response membrane protein</fullName>
    </submittedName>
</protein>
<keyword evidence="3" id="KW-1003">Cell membrane</keyword>
<accession>A0ABY7MQ12</accession>
<dbReference type="PANTHER" id="PTHR33884">
    <property type="entry name" value="UPF0410 PROTEIN YMGE"/>
    <property type="match status" value="1"/>
</dbReference>
<gene>
    <name evidence="8" type="ORF">I3J27_04115</name>
</gene>
<dbReference type="InterPro" id="IPR007341">
    <property type="entry name" value="Transgly_assoc"/>
</dbReference>
<evidence type="ECO:0000313" key="8">
    <source>
        <dbReference type="EMBL" id="WBL79623.1"/>
    </source>
</evidence>
<evidence type="ECO:0000256" key="5">
    <source>
        <dbReference type="ARBA" id="ARBA00022989"/>
    </source>
</evidence>
<evidence type="ECO:0000256" key="4">
    <source>
        <dbReference type="ARBA" id="ARBA00022692"/>
    </source>
</evidence>
<evidence type="ECO:0000256" key="3">
    <source>
        <dbReference type="ARBA" id="ARBA00022475"/>
    </source>
</evidence>
<sequence>MYISNEGLLVILFVGLVAGWLAGKIVRGAGFGIIGDIVIGIAGALVASLLFPKLGIRLGTGLVSEIIYSAIGAVILLLVVRLVRGGGRL</sequence>
<reference evidence="8" key="1">
    <citation type="submission" date="2021-12" db="EMBL/GenBank/DDBJ databases">
        <title>Bradyrhizobium xenonodulans sp. nov.</title>
        <authorList>
            <person name="Claassens R."/>
            <person name="Venter S.N."/>
            <person name="Beukes C.W."/>
            <person name="Stepkowski T."/>
            <person name="Steenkamp E.T."/>
        </authorList>
    </citation>
    <scope>NUCLEOTIDE SEQUENCE</scope>
    <source>
        <strain evidence="8">14AB</strain>
    </source>
</reference>
<name>A0ABY7MQ12_9BRAD</name>